<organism evidence="2 3">
    <name type="scientific">Effusibacillus dendaii</name>
    <dbReference type="NCBI Taxonomy" id="2743772"/>
    <lineage>
        <taxon>Bacteria</taxon>
        <taxon>Bacillati</taxon>
        <taxon>Bacillota</taxon>
        <taxon>Bacilli</taxon>
        <taxon>Bacillales</taxon>
        <taxon>Alicyclobacillaceae</taxon>
        <taxon>Effusibacillus</taxon>
    </lineage>
</organism>
<name>A0A7I8D6F5_9BACL</name>
<sequence>MPNHKDIFRNKFNFAREEFATELYKPPGVPHPREKKSQKGQYTRWDFTHKSLKRQMHEKDGRDT</sequence>
<dbReference type="EMBL" id="AP023366">
    <property type="protein sequence ID" value="BCJ85738.1"/>
    <property type="molecule type" value="Genomic_DNA"/>
</dbReference>
<evidence type="ECO:0000313" key="2">
    <source>
        <dbReference type="EMBL" id="BCJ85738.1"/>
    </source>
</evidence>
<feature type="region of interest" description="Disordered" evidence="1">
    <location>
        <begin position="24"/>
        <end position="64"/>
    </location>
</feature>
<dbReference type="Proteomes" id="UP000593802">
    <property type="component" value="Chromosome"/>
</dbReference>
<feature type="compositionally biased region" description="Basic and acidic residues" evidence="1">
    <location>
        <begin position="55"/>
        <end position="64"/>
    </location>
</feature>
<dbReference type="AlphaFoldDB" id="A0A7I8D6F5"/>
<protein>
    <submittedName>
        <fullName evidence="2">Uncharacterized protein</fullName>
    </submittedName>
</protein>
<reference evidence="2 3" key="1">
    <citation type="submission" date="2020-08" db="EMBL/GenBank/DDBJ databases">
        <title>Complete Genome Sequence of Effusibacillus dendaii Strain skT53, Isolated from Farmland soil.</title>
        <authorList>
            <person name="Konishi T."/>
            <person name="Kawasaki H."/>
        </authorList>
    </citation>
    <scope>NUCLEOTIDE SEQUENCE [LARGE SCALE GENOMIC DNA]</scope>
    <source>
        <strain evidence="3">skT53</strain>
    </source>
</reference>
<evidence type="ECO:0000313" key="3">
    <source>
        <dbReference type="Proteomes" id="UP000593802"/>
    </source>
</evidence>
<gene>
    <name evidence="2" type="ORF">skT53_07230</name>
</gene>
<proteinExistence type="predicted"/>
<keyword evidence="3" id="KW-1185">Reference proteome</keyword>
<evidence type="ECO:0000256" key="1">
    <source>
        <dbReference type="SAM" id="MobiDB-lite"/>
    </source>
</evidence>
<accession>A0A7I8D6F5</accession>
<dbReference type="KEGG" id="eff:skT53_07230"/>